<sequence length="137" mass="14531">MNLEELDQRVHEEEAESPAGKRQAVGRNLAAALGFTLVAAGAFAVVAVFVMTQLAHLNSATDQAALSASAYLEDQVPGTFEITGSVRTERIEQLSVVEVSAAVDTGFGDPGTAVLTVGCEKWWVQRCEVLDVQGLAR</sequence>
<organism evidence="3 4">
    <name type="scientific">Arthrobacter mangrovi</name>
    <dbReference type="NCBI Taxonomy" id="2966350"/>
    <lineage>
        <taxon>Bacteria</taxon>
        <taxon>Bacillati</taxon>
        <taxon>Actinomycetota</taxon>
        <taxon>Actinomycetes</taxon>
        <taxon>Micrococcales</taxon>
        <taxon>Micrococcaceae</taxon>
        <taxon>Arthrobacter</taxon>
    </lineage>
</organism>
<evidence type="ECO:0000313" key="3">
    <source>
        <dbReference type="EMBL" id="GLB66590.1"/>
    </source>
</evidence>
<evidence type="ECO:0000256" key="1">
    <source>
        <dbReference type="SAM" id="MobiDB-lite"/>
    </source>
</evidence>
<keyword evidence="2" id="KW-1133">Transmembrane helix</keyword>
<dbReference type="EMBL" id="BRVS01000004">
    <property type="protein sequence ID" value="GLB66590.1"/>
    <property type="molecule type" value="Genomic_DNA"/>
</dbReference>
<evidence type="ECO:0000256" key="2">
    <source>
        <dbReference type="SAM" id="Phobius"/>
    </source>
</evidence>
<gene>
    <name evidence="3" type="ORF">AHIS1636_10290</name>
</gene>
<accession>A0ABQ5MRG1</accession>
<keyword evidence="2" id="KW-0472">Membrane</keyword>
<feature type="region of interest" description="Disordered" evidence="1">
    <location>
        <begin position="1"/>
        <end position="22"/>
    </location>
</feature>
<comment type="caution">
    <text evidence="3">The sequence shown here is derived from an EMBL/GenBank/DDBJ whole genome shotgun (WGS) entry which is preliminary data.</text>
</comment>
<name>A0ABQ5MRG1_9MICC</name>
<feature type="transmembrane region" description="Helical" evidence="2">
    <location>
        <begin position="29"/>
        <end position="51"/>
    </location>
</feature>
<reference evidence="3 4" key="1">
    <citation type="journal article" date="2023" name="Int. J. Syst. Evol. Microbiol.">
        <title>Arthrobacter mangrovi sp. nov., an actinobacterium isolated from the rhizosphere of a mangrove.</title>
        <authorList>
            <person name="Hamada M."/>
            <person name="Saitou S."/>
            <person name="Enomoto N."/>
            <person name="Nanri K."/>
            <person name="Hidaka K."/>
            <person name="Miura T."/>
            <person name="Tamura T."/>
        </authorList>
    </citation>
    <scope>NUCLEOTIDE SEQUENCE [LARGE SCALE GENOMIC DNA]</scope>
    <source>
        <strain evidence="3 4">NBRC 112813</strain>
    </source>
</reference>
<keyword evidence="2" id="KW-0812">Transmembrane</keyword>
<dbReference type="Proteomes" id="UP001209654">
    <property type="component" value="Unassembled WGS sequence"/>
</dbReference>
<feature type="compositionally biased region" description="Basic and acidic residues" evidence="1">
    <location>
        <begin position="1"/>
        <end position="12"/>
    </location>
</feature>
<keyword evidence="4" id="KW-1185">Reference proteome</keyword>
<protein>
    <submittedName>
        <fullName evidence="3">Uncharacterized protein</fullName>
    </submittedName>
</protein>
<evidence type="ECO:0000313" key="4">
    <source>
        <dbReference type="Proteomes" id="UP001209654"/>
    </source>
</evidence>
<dbReference type="RefSeq" id="WP_264794736.1">
    <property type="nucleotide sequence ID" value="NZ_BRVS01000004.1"/>
</dbReference>
<proteinExistence type="predicted"/>